<comment type="caution">
    <text evidence="2">The sequence shown here is derived from an EMBL/GenBank/DDBJ whole genome shotgun (WGS) entry which is preliminary data.</text>
</comment>
<dbReference type="EMBL" id="CALNXJ010000007">
    <property type="protein sequence ID" value="CAH3044279.1"/>
    <property type="molecule type" value="Genomic_DNA"/>
</dbReference>
<feature type="region of interest" description="Disordered" evidence="1">
    <location>
        <begin position="165"/>
        <end position="189"/>
    </location>
</feature>
<sequence length="189" mass="20897">MKYLLLSMSTSPEEEEETTPKAKIDTGAQGNVLPLRIYRNMYPQNINANGKPRPRTLNQSKVILVAYGGSEIKHFSSAKIPCEFKGIKITATFYVTDTSAPAIIGLHTATQLNLVKFNLKVKKSPQPELCAQSVKSAPIRSKQDLIARYPECFDGIGKLKGEYHITLDPTSSGPSPTQSTHQHERRNQG</sequence>
<organism evidence="2 3">
    <name type="scientific">Pocillopora meandrina</name>
    <dbReference type="NCBI Taxonomy" id="46732"/>
    <lineage>
        <taxon>Eukaryota</taxon>
        <taxon>Metazoa</taxon>
        <taxon>Cnidaria</taxon>
        <taxon>Anthozoa</taxon>
        <taxon>Hexacorallia</taxon>
        <taxon>Scleractinia</taxon>
        <taxon>Astrocoeniina</taxon>
        <taxon>Pocilloporidae</taxon>
        <taxon>Pocillopora</taxon>
    </lineage>
</organism>
<feature type="region of interest" description="Disordered" evidence="1">
    <location>
        <begin position="1"/>
        <end position="23"/>
    </location>
</feature>
<keyword evidence="3" id="KW-1185">Reference proteome</keyword>
<dbReference type="Gene3D" id="2.40.70.10">
    <property type="entry name" value="Acid Proteases"/>
    <property type="match status" value="1"/>
</dbReference>
<accession>A0AAU9W655</accession>
<dbReference type="CDD" id="cd05481">
    <property type="entry name" value="retropepsin_like_LTR_1"/>
    <property type="match status" value="1"/>
</dbReference>
<evidence type="ECO:0000313" key="2">
    <source>
        <dbReference type="EMBL" id="CAH3044279.1"/>
    </source>
</evidence>
<dbReference type="SUPFAM" id="SSF50630">
    <property type="entry name" value="Acid proteases"/>
    <property type="match status" value="1"/>
</dbReference>
<dbReference type="Proteomes" id="UP001159428">
    <property type="component" value="Unassembled WGS sequence"/>
</dbReference>
<proteinExistence type="predicted"/>
<reference evidence="2 3" key="1">
    <citation type="submission" date="2022-05" db="EMBL/GenBank/DDBJ databases">
        <authorList>
            <consortium name="Genoscope - CEA"/>
            <person name="William W."/>
        </authorList>
    </citation>
    <scope>NUCLEOTIDE SEQUENCE [LARGE SCALE GENOMIC DNA]</scope>
</reference>
<dbReference type="AlphaFoldDB" id="A0AAU9W655"/>
<name>A0AAU9W655_9CNID</name>
<feature type="compositionally biased region" description="Low complexity" evidence="1">
    <location>
        <begin position="169"/>
        <end position="180"/>
    </location>
</feature>
<protein>
    <recommendedName>
        <fullName evidence="4">Polyprotein</fullName>
    </recommendedName>
</protein>
<evidence type="ECO:0000256" key="1">
    <source>
        <dbReference type="SAM" id="MobiDB-lite"/>
    </source>
</evidence>
<gene>
    <name evidence="2" type="ORF">PMEA_00031080</name>
</gene>
<dbReference type="InterPro" id="IPR021109">
    <property type="entry name" value="Peptidase_aspartic_dom_sf"/>
</dbReference>
<evidence type="ECO:0008006" key="4">
    <source>
        <dbReference type="Google" id="ProtNLM"/>
    </source>
</evidence>
<evidence type="ECO:0000313" key="3">
    <source>
        <dbReference type="Proteomes" id="UP001159428"/>
    </source>
</evidence>